<organism evidence="2 3">
    <name type="scientific">Providencia stuartii</name>
    <dbReference type="NCBI Taxonomy" id="588"/>
    <lineage>
        <taxon>Bacteria</taxon>
        <taxon>Pseudomonadati</taxon>
        <taxon>Pseudomonadota</taxon>
        <taxon>Gammaproteobacteria</taxon>
        <taxon>Enterobacterales</taxon>
        <taxon>Morganellaceae</taxon>
        <taxon>Providencia</taxon>
    </lineage>
</organism>
<dbReference type="InterPro" id="IPR043519">
    <property type="entry name" value="NT_sf"/>
</dbReference>
<gene>
    <name evidence="2" type="ORF">A3Q29_20015</name>
    <name evidence="1" type="ORF">RG298_000117</name>
</gene>
<dbReference type="SUPFAM" id="SSF81301">
    <property type="entry name" value="Nucleotidyltransferase"/>
    <property type="match status" value="1"/>
</dbReference>
<accession>A0A1S1HN17</accession>
<evidence type="ECO:0000313" key="1">
    <source>
        <dbReference type="EMBL" id="EMJ5132453.1"/>
    </source>
</evidence>
<reference evidence="1" key="2">
    <citation type="submission" date="2024-02" db="EMBL/GenBank/DDBJ databases">
        <authorList>
            <consortium name="Clinical and Environmental Microbiology Branch: Whole genome sequencing antimicrobial resistance pathogens in the healthcare setting"/>
        </authorList>
    </citation>
    <scope>NUCLEOTIDE SEQUENCE</scope>
    <source>
        <strain evidence="1">2021GO-0154</strain>
    </source>
</reference>
<dbReference type="Pfam" id="PF04229">
    <property type="entry name" value="GrpB"/>
    <property type="match status" value="1"/>
</dbReference>
<proteinExistence type="predicted"/>
<name>A0A1S1HN17_PROST</name>
<dbReference type="PANTHER" id="PTHR34822">
    <property type="entry name" value="GRPB DOMAIN PROTEIN (AFU_ORTHOLOGUE AFUA_1G01530)"/>
    <property type="match status" value="1"/>
</dbReference>
<keyword evidence="3" id="KW-1185">Reference proteome</keyword>
<dbReference type="EMBL" id="LVIE01000172">
    <property type="protein sequence ID" value="OHT23759.1"/>
    <property type="molecule type" value="Genomic_DNA"/>
</dbReference>
<dbReference type="AlphaFoldDB" id="A0A1S1HN17"/>
<dbReference type="RefSeq" id="WP_070928679.1">
    <property type="nucleotide sequence ID" value="NZ_VAUD01000007.1"/>
</dbReference>
<sequence length="209" mass="24164">MTISIEQLKQQIMTFLDGDPNENPWVKGKPQPEQIDVVKYNNEWPLIFTEQKQAISNVLANQFISIEHVGSTAVPTLAAKPVIDIDLIVQSPNDESRYLAALESLGYELTVRELSWYQHRMLRLAEPRVNLHIFPQNCPEHIRHLLFRDWLITHPKDCALYEETKLSAKMGTNDVVTYNLNKNEVVKQIYQHIFAELDTLLPALLITNY</sequence>
<dbReference type="PANTHER" id="PTHR34822:SF1">
    <property type="entry name" value="GRPB FAMILY PROTEIN"/>
    <property type="match status" value="1"/>
</dbReference>
<protein>
    <submittedName>
        <fullName evidence="1">GrpB family protein</fullName>
    </submittedName>
</protein>
<evidence type="ECO:0000313" key="2">
    <source>
        <dbReference type="EMBL" id="OHT23759.1"/>
    </source>
</evidence>
<comment type="caution">
    <text evidence="2">The sequence shown here is derived from an EMBL/GenBank/DDBJ whole genome shotgun (WGS) entry which is preliminary data.</text>
</comment>
<dbReference type="Proteomes" id="UP000179588">
    <property type="component" value="Unassembled WGS sequence"/>
</dbReference>
<dbReference type="Gene3D" id="3.30.460.10">
    <property type="entry name" value="Beta Polymerase, domain 2"/>
    <property type="match status" value="1"/>
</dbReference>
<dbReference type="EMBL" id="ABMABF030000001">
    <property type="protein sequence ID" value="EMJ5132453.1"/>
    <property type="molecule type" value="Genomic_DNA"/>
</dbReference>
<reference evidence="2 3" key="1">
    <citation type="submission" date="2016-03" db="EMBL/GenBank/DDBJ databases">
        <title>Genome sequence of Providencia stuartii strain, isolated from the salivary glands of larval Lucilia sericata.</title>
        <authorList>
            <person name="Yuan Y."/>
            <person name="Zhang Y."/>
            <person name="Fu S."/>
            <person name="Crippen T.L."/>
            <person name="Visi D."/>
            <person name="Benbow M.E."/>
            <person name="Allen M."/>
            <person name="Tomberlin J.K."/>
            <person name="Sze S.-H."/>
            <person name="Tarone A.M."/>
        </authorList>
    </citation>
    <scope>NUCLEOTIDE SEQUENCE [LARGE SCALE GENOMIC DNA]</scope>
    <source>
        <strain evidence="2 3">Crippen</strain>
    </source>
</reference>
<dbReference type="InterPro" id="IPR007344">
    <property type="entry name" value="GrpB/CoaE"/>
</dbReference>
<dbReference type="OrthoDB" id="9799092at2"/>
<evidence type="ECO:0000313" key="3">
    <source>
        <dbReference type="Proteomes" id="UP000179588"/>
    </source>
</evidence>